<accession>A0A0D0D048</accession>
<evidence type="ECO:0000313" key="3">
    <source>
        <dbReference type="Proteomes" id="UP000053593"/>
    </source>
</evidence>
<feature type="region of interest" description="Disordered" evidence="1">
    <location>
        <begin position="115"/>
        <end position="159"/>
    </location>
</feature>
<organism evidence="2 3">
    <name type="scientific">Collybiopsis luxurians FD-317 M1</name>
    <dbReference type="NCBI Taxonomy" id="944289"/>
    <lineage>
        <taxon>Eukaryota</taxon>
        <taxon>Fungi</taxon>
        <taxon>Dikarya</taxon>
        <taxon>Basidiomycota</taxon>
        <taxon>Agaricomycotina</taxon>
        <taxon>Agaricomycetes</taxon>
        <taxon>Agaricomycetidae</taxon>
        <taxon>Agaricales</taxon>
        <taxon>Marasmiineae</taxon>
        <taxon>Omphalotaceae</taxon>
        <taxon>Collybiopsis</taxon>
        <taxon>Collybiopsis luxurians</taxon>
    </lineage>
</organism>
<evidence type="ECO:0000256" key="1">
    <source>
        <dbReference type="SAM" id="MobiDB-lite"/>
    </source>
</evidence>
<proteinExistence type="predicted"/>
<protein>
    <submittedName>
        <fullName evidence="2">Uncharacterized protein</fullName>
    </submittedName>
</protein>
<reference evidence="2 3" key="1">
    <citation type="submission" date="2014-04" db="EMBL/GenBank/DDBJ databases">
        <title>Evolutionary Origins and Diversification of the Mycorrhizal Mutualists.</title>
        <authorList>
            <consortium name="DOE Joint Genome Institute"/>
            <consortium name="Mycorrhizal Genomics Consortium"/>
            <person name="Kohler A."/>
            <person name="Kuo A."/>
            <person name="Nagy L.G."/>
            <person name="Floudas D."/>
            <person name="Copeland A."/>
            <person name="Barry K.W."/>
            <person name="Cichocki N."/>
            <person name="Veneault-Fourrey C."/>
            <person name="LaButti K."/>
            <person name="Lindquist E.A."/>
            <person name="Lipzen A."/>
            <person name="Lundell T."/>
            <person name="Morin E."/>
            <person name="Murat C."/>
            <person name="Riley R."/>
            <person name="Ohm R."/>
            <person name="Sun H."/>
            <person name="Tunlid A."/>
            <person name="Henrissat B."/>
            <person name="Grigoriev I.V."/>
            <person name="Hibbett D.S."/>
            <person name="Martin F."/>
        </authorList>
    </citation>
    <scope>NUCLEOTIDE SEQUENCE [LARGE SCALE GENOMIC DNA]</scope>
    <source>
        <strain evidence="2 3">FD-317 M1</strain>
    </source>
</reference>
<dbReference type="AlphaFoldDB" id="A0A0D0D048"/>
<feature type="compositionally biased region" description="Basic residues" evidence="1">
    <location>
        <begin position="142"/>
        <end position="159"/>
    </location>
</feature>
<dbReference type="HOGENOM" id="CLU_1660957_0_0_1"/>
<keyword evidence="3" id="KW-1185">Reference proteome</keyword>
<sequence>MRAAEENDTDPFLNAEVLFSEWVESIGIATLRLGVAALPKLSDDLDMDDVNTGLYNVIYRLHADPISDNPTTQRKLKRLLATKLSVVHPFKGHARIVSDPFKPCLCPFVNLPDWQGPKPQPRQANKSHEKGSSSCGGGRGGRGNKRSNRGRGSRGRGRA</sequence>
<evidence type="ECO:0000313" key="2">
    <source>
        <dbReference type="EMBL" id="KIK62323.1"/>
    </source>
</evidence>
<gene>
    <name evidence="2" type="ORF">GYMLUDRAFT_58477</name>
</gene>
<dbReference type="OrthoDB" id="3230575at2759"/>
<dbReference type="EMBL" id="KN834768">
    <property type="protein sequence ID" value="KIK62323.1"/>
    <property type="molecule type" value="Genomic_DNA"/>
</dbReference>
<dbReference type="Proteomes" id="UP000053593">
    <property type="component" value="Unassembled WGS sequence"/>
</dbReference>
<name>A0A0D0D048_9AGAR</name>